<dbReference type="AlphaFoldDB" id="A0A7W6PRF6"/>
<evidence type="ECO:0000256" key="1">
    <source>
        <dbReference type="SAM" id="Phobius"/>
    </source>
</evidence>
<comment type="caution">
    <text evidence="2">The sequence shown here is derived from an EMBL/GenBank/DDBJ whole genome shotgun (WGS) entry which is preliminary data.</text>
</comment>
<organism evidence="2 3">
    <name type="scientific">Rhizobium rhizoryzae</name>
    <dbReference type="NCBI Taxonomy" id="451876"/>
    <lineage>
        <taxon>Bacteria</taxon>
        <taxon>Pseudomonadati</taxon>
        <taxon>Pseudomonadota</taxon>
        <taxon>Alphaproteobacteria</taxon>
        <taxon>Hyphomicrobiales</taxon>
        <taxon>Rhizobiaceae</taxon>
        <taxon>Rhizobium/Agrobacterium group</taxon>
        <taxon>Rhizobium</taxon>
    </lineage>
</organism>
<keyword evidence="1" id="KW-0812">Transmembrane</keyword>
<proteinExistence type="predicted"/>
<protein>
    <submittedName>
        <fullName evidence="2">Uncharacterized protein (DUF983 family)</fullName>
    </submittedName>
</protein>
<dbReference type="Pfam" id="PF06170">
    <property type="entry name" value="DUF983"/>
    <property type="match status" value="1"/>
</dbReference>
<gene>
    <name evidence="2" type="ORF">GGQ72_001446</name>
</gene>
<dbReference type="EMBL" id="JACIEC010000001">
    <property type="protein sequence ID" value="MBB4142947.1"/>
    <property type="molecule type" value="Genomic_DNA"/>
</dbReference>
<dbReference type="Proteomes" id="UP000519897">
    <property type="component" value="Unassembled WGS sequence"/>
</dbReference>
<feature type="transmembrane region" description="Helical" evidence="1">
    <location>
        <begin position="83"/>
        <end position="105"/>
    </location>
</feature>
<accession>A0A7W6PRF6</accession>
<keyword evidence="1" id="KW-1133">Transmembrane helix</keyword>
<keyword evidence="3" id="KW-1185">Reference proteome</keyword>
<reference evidence="2 3" key="1">
    <citation type="submission" date="2020-08" db="EMBL/GenBank/DDBJ databases">
        <title>Genomic Encyclopedia of Type Strains, Phase IV (KMG-IV): sequencing the most valuable type-strain genomes for metagenomic binning, comparative biology and taxonomic classification.</title>
        <authorList>
            <person name="Goeker M."/>
        </authorList>
    </citation>
    <scope>NUCLEOTIDE SEQUENCE [LARGE SCALE GENOMIC DNA]</scope>
    <source>
        <strain evidence="2 3">DSM 29514</strain>
    </source>
</reference>
<dbReference type="RefSeq" id="WP_062553013.1">
    <property type="nucleotide sequence ID" value="NZ_CP049250.1"/>
</dbReference>
<dbReference type="InterPro" id="IPR009325">
    <property type="entry name" value="DUF983"/>
</dbReference>
<sequence>MQDEAHYPPQDAIRAGLSGSCPRCGQGRLFDGLLKVRPACGNCGLDYSFADSGDGPAVFVMLLVGFVVVGFALWFEFTFHPSIWLHFIVTAPFSIVICLGSLRLLKGVLIALQYKHSAHEGSIDRG</sequence>
<evidence type="ECO:0000313" key="3">
    <source>
        <dbReference type="Proteomes" id="UP000519897"/>
    </source>
</evidence>
<keyword evidence="1" id="KW-0472">Membrane</keyword>
<name>A0A7W6PRF6_9HYPH</name>
<feature type="transmembrane region" description="Helical" evidence="1">
    <location>
        <begin position="57"/>
        <end position="77"/>
    </location>
</feature>
<evidence type="ECO:0000313" key="2">
    <source>
        <dbReference type="EMBL" id="MBB4142947.1"/>
    </source>
</evidence>